<dbReference type="RefSeq" id="WP_390283301.1">
    <property type="nucleotide sequence ID" value="NZ_JBHUDI010000001.1"/>
</dbReference>
<sequence length="122" mass="14025">MPTRRQYLTGLAGGLAVGTIARADDIRRYKNRSSLRFLTAPERFVQPKKTEHTPDLRYFIRHFTQRTDSAYGLYDVVTDVETVQRTKEGDCADLANFIASWLLHRRDTDVQLLVLRPTAEIA</sequence>
<dbReference type="AlphaFoldDB" id="A0ABD6BAN5"/>
<dbReference type="Proteomes" id="UP001597076">
    <property type="component" value="Unassembled WGS sequence"/>
</dbReference>
<reference evidence="1 2" key="1">
    <citation type="journal article" date="2019" name="Int. J. Syst. Evol. Microbiol.">
        <title>The Global Catalogue of Microorganisms (GCM) 10K type strain sequencing project: providing services to taxonomists for standard genome sequencing and annotation.</title>
        <authorList>
            <consortium name="The Broad Institute Genomics Platform"/>
            <consortium name="The Broad Institute Genome Sequencing Center for Infectious Disease"/>
            <person name="Wu L."/>
            <person name="Ma J."/>
        </authorList>
    </citation>
    <scope>NUCLEOTIDE SEQUENCE [LARGE SCALE GENOMIC DNA]</scope>
    <source>
        <strain evidence="1 2">CGMCC 1.12230</strain>
    </source>
</reference>
<comment type="caution">
    <text evidence="1">The sequence shown here is derived from an EMBL/GenBank/DDBJ whole genome shotgun (WGS) entry which is preliminary data.</text>
</comment>
<name>A0ABD6BAN5_9EURY</name>
<organism evidence="1 2">
    <name type="scientific">Haloarchaeobius amylolyticus</name>
    <dbReference type="NCBI Taxonomy" id="1198296"/>
    <lineage>
        <taxon>Archaea</taxon>
        <taxon>Methanobacteriati</taxon>
        <taxon>Methanobacteriota</taxon>
        <taxon>Stenosarchaea group</taxon>
        <taxon>Halobacteria</taxon>
        <taxon>Halobacteriales</taxon>
        <taxon>Halorubellaceae</taxon>
        <taxon>Haloarchaeobius</taxon>
    </lineage>
</organism>
<evidence type="ECO:0008006" key="3">
    <source>
        <dbReference type="Google" id="ProtNLM"/>
    </source>
</evidence>
<evidence type="ECO:0000313" key="1">
    <source>
        <dbReference type="EMBL" id="MFD1562090.1"/>
    </source>
</evidence>
<proteinExistence type="predicted"/>
<protein>
    <recommendedName>
        <fullName evidence="3">Transglutaminase domain-containing protein</fullName>
    </recommendedName>
</protein>
<dbReference type="EMBL" id="JBHUDI010000001">
    <property type="protein sequence ID" value="MFD1562090.1"/>
    <property type="molecule type" value="Genomic_DNA"/>
</dbReference>
<gene>
    <name evidence="1" type="ORF">ACFR99_00685</name>
</gene>
<keyword evidence="2" id="KW-1185">Reference proteome</keyword>
<evidence type="ECO:0000313" key="2">
    <source>
        <dbReference type="Proteomes" id="UP001597076"/>
    </source>
</evidence>
<accession>A0ABD6BAN5</accession>